<organism evidence="1 2">
    <name type="scientific">Clostridium frigoriphilum</name>
    <dbReference type="NCBI Taxonomy" id="443253"/>
    <lineage>
        <taxon>Bacteria</taxon>
        <taxon>Bacillati</taxon>
        <taxon>Bacillota</taxon>
        <taxon>Clostridia</taxon>
        <taxon>Eubacteriales</taxon>
        <taxon>Clostridiaceae</taxon>
        <taxon>Clostridium</taxon>
    </lineage>
</organism>
<reference evidence="1 2" key="1">
    <citation type="submission" date="2023-11" db="EMBL/GenBank/DDBJ databases">
        <title>Draft genome sequence of a psychrophilic Clostridium strain from permafrost water brine.</title>
        <authorList>
            <person name="Shcherbakova V.A."/>
            <person name="Trubitsyn V.E."/>
            <person name="Zakharyuk A.G."/>
        </authorList>
    </citation>
    <scope>NUCLEOTIDE SEQUENCE [LARGE SCALE GENOMIC DNA]</scope>
    <source>
        <strain evidence="1 2">14F</strain>
    </source>
</reference>
<dbReference type="Proteomes" id="UP001498469">
    <property type="component" value="Unassembled WGS sequence"/>
</dbReference>
<keyword evidence="2" id="KW-1185">Reference proteome</keyword>
<evidence type="ECO:0000313" key="2">
    <source>
        <dbReference type="Proteomes" id="UP001498469"/>
    </source>
</evidence>
<sequence>MSENIVIAITNDYPTDKYNLLIPEKSMQELSDMYKIVVNEVQINNDATNGGDVYVQTKGYNGGDDKLALNKTALSKLMSAAGIQILSSKAIIPSTTLAAIEMAKAIGKVVDYDTRDTAHEVTILVPVASGQFRTVTATNEIIIADLKAEYMEQKKNLKVYVNKKPVPATDEEKLDAVEKQLTQFLSHKRGQCETKTLNRALREAMGIKPTYTKAELQKPFIVAHVVPNLANPELKKVMISQYADSMSNLFGPRSTVKNIEAPASEALLIEEQKVNDEEEATKIDAEIIEDIPVIVCGKCGVVIEGIDKQWTADAIIEYSKTKFQGEIYCPDCQKEVLDAFRKAKGGN</sequence>
<dbReference type="EMBL" id="JAZHFS010000001">
    <property type="protein sequence ID" value="MEF2110874.1"/>
    <property type="molecule type" value="Genomic_DNA"/>
</dbReference>
<name>A0ABU7UJ33_9CLOT</name>
<comment type="caution">
    <text evidence="1">The sequence shown here is derived from an EMBL/GenBank/DDBJ whole genome shotgun (WGS) entry which is preliminary data.</text>
</comment>
<protein>
    <submittedName>
        <fullName evidence="1">Uncharacterized protein</fullName>
    </submittedName>
</protein>
<dbReference type="RefSeq" id="WP_216247492.1">
    <property type="nucleotide sequence ID" value="NZ_JAZHFS010000001.1"/>
</dbReference>
<evidence type="ECO:0000313" key="1">
    <source>
        <dbReference type="EMBL" id="MEF2110874.1"/>
    </source>
</evidence>
<accession>A0ABU7UJ33</accession>
<proteinExistence type="predicted"/>
<gene>
    <name evidence="1" type="ORF">SJI18_00965</name>
</gene>